<dbReference type="EMBL" id="CAJVPZ010007108">
    <property type="protein sequence ID" value="CAG8582042.1"/>
    <property type="molecule type" value="Genomic_DNA"/>
</dbReference>
<proteinExistence type="predicted"/>
<dbReference type="Pfam" id="PF07282">
    <property type="entry name" value="Cas12f1-like_TNB"/>
    <property type="match status" value="1"/>
</dbReference>
<evidence type="ECO:0000259" key="4">
    <source>
        <dbReference type="Pfam" id="PF07282"/>
    </source>
</evidence>
<evidence type="ECO:0000313" key="6">
    <source>
        <dbReference type="Proteomes" id="UP000789396"/>
    </source>
</evidence>
<dbReference type="OrthoDB" id="10547482at2759"/>
<name>A0A9N9C093_9GLOM</name>
<evidence type="ECO:0000313" key="5">
    <source>
        <dbReference type="EMBL" id="CAG8582042.1"/>
    </source>
</evidence>
<accession>A0A9N9C093</accession>
<sequence>MPYAIFYCPYCGKSERKSSDLVQYDGDTIKRCCGSSSCRQKQPRSDSKIPIKGTCEKCKSSNQVIFEPRLKKVNPIGQEVFTNYLCADCYCQEEGISNPSPTNNKKPTSPPPSDNRPNSPLPNDFKLSFTNTPIHGIDDNNSGETCSVCRKILTEVEKSHCYFPEQPQQQAYCHSLVLEAIEKGENINVDYFSDLTPHSKAFLKALQQVKRGEDINVSDAVLSWEEKEQLNKIKDEVRAKERKNASSEGKDKGLPGPVIGIIVIGVVGMLEKSNIQVKELEDYLNQKLLDNNYSDWENQMKSEISLENQDEKGNTFLAPKEIELLLEEIRNTSENGLAEFFSTREETIITPIQAKDVYLLVKELEEKLTIEPTEEGEESLEEFTLRRLTEILEVNVEEKLTENSKKVMERIRSDKQAKITPNQQANLRKDIKEQFINHLQKLIEDNQIAREDLSEKTKRIFENDRKKWPFGRFENFLKVTEEIYREIKLTIVRTENIQQQIQINYWHDLQVVRVRVWDTWKKYKEYKAINLKAKYPRLKTDNRWYDSFSYTQNNGSFGIENDKLFIKLGSAEQLIKLQRELSRKKQGSKNYQEKKLELARKHEKISNRMKDRNHKLSRKLETGKEVIVVNPKNTTQRCSQCGKLVNPKIKREVEIYNCSCGLVLDRDVNAAKNVLYLAQNNRLGTLPTELV</sequence>
<feature type="coiled-coil region" evidence="2">
    <location>
        <begin position="574"/>
        <end position="608"/>
    </location>
</feature>
<feature type="region of interest" description="Disordered" evidence="3">
    <location>
        <begin position="100"/>
        <end position="129"/>
    </location>
</feature>
<dbReference type="GO" id="GO:0006310">
    <property type="term" value="P:DNA recombination"/>
    <property type="evidence" value="ECO:0007669"/>
    <property type="project" value="UniProtKB-KW"/>
</dbReference>
<gene>
    <name evidence="5" type="ORF">RFULGI_LOCUS5891</name>
</gene>
<keyword evidence="1" id="KW-0238">DNA-binding</keyword>
<dbReference type="GO" id="GO:0032196">
    <property type="term" value="P:transposition"/>
    <property type="evidence" value="ECO:0007669"/>
    <property type="project" value="UniProtKB-KW"/>
</dbReference>
<dbReference type="GO" id="GO:0003677">
    <property type="term" value="F:DNA binding"/>
    <property type="evidence" value="ECO:0007669"/>
    <property type="project" value="UniProtKB-KW"/>
</dbReference>
<evidence type="ECO:0000256" key="3">
    <source>
        <dbReference type="SAM" id="MobiDB-lite"/>
    </source>
</evidence>
<organism evidence="5 6">
    <name type="scientific">Racocetra fulgida</name>
    <dbReference type="NCBI Taxonomy" id="60492"/>
    <lineage>
        <taxon>Eukaryota</taxon>
        <taxon>Fungi</taxon>
        <taxon>Fungi incertae sedis</taxon>
        <taxon>Mucoromycota</taxon>
        <taxon>Glomeromycotina</taxon>
        <taxon>Glomeromycetes</taxon>
        <taxon>Diversisporales</taxon>
        <taxon>Gigasporaceae</taxon>
        <taxon>Racocetra</taxon>
    </lineage>
</organism>
<evidence type="ECO:0000256" key="1">
    <source>
        <dbReference type="ARBA" id="ARBA00023125"/>
    </source>
</evidence>
<protein>
    <submittedName>
        <fullName evidence="5">3368_t:CDS:1</fullName>
    </submittedName>
</protein>
<keyword evidence="2" id="KW-0175">Coiled coil</keyword>
<comment type="caution">
    <text evidence="5">The sequence shown here is derived from an EMBL/GenBank/DDBJ whole genome shotgun (WGS) entry which is preliminary data.</text>
</comment>
<reference evidence="5" key="1">
    <citation type="submission" date="2021-06" db="EMBL/GenBank/DDBJ databases">
        <authorList>
            <person name="Kallberg Y."/>
            <person name="Tangrot J."/>
            <person name="Rosling A."/>
        </authorList>
    </citation>
    <scope>NUCLEOTIDE SEQUENCE</scope>
    <source>
        <strain evidence="5">IN212</strain>
    </source>
</reference>
<dbReference type="InterPro" id="IPR010095">
    <property type="entry name" value="Cas12f1-like_TNB"/>
</dbReference>
<dbReference type="AlphaFoldDB" id="A0A9N9C093"/>
<evidence type="ECO:0000256" key="2">
    <source>
        <dbReference type="SAM" id="Coils"/>
    </source>
</evidence>
<dbReference type="Proteomes" id="UP000789396">
    <property type="component" value="Unassembled WGS sequence"/>
</dbReference>
<feature type="domain" description="Cas12f1-like TNB" evidence="4">
    <location>
        <begin position="618"/>
        <end position="674"/>
    </location>
</feature>
<keyword evidence="6" id="KW-1185">Reference proteome</keyword>